<feature type="transmembrane region" description="Helical" evidence="14">
    <location>
        <begin position="6"/>
        <end position="29"/>
    </location>
</feature>
<gene>
    <name evidence="14" type="primary">uppP</name>
    <name evidence="15" type="ORF">A3G33_06415</name>
</gene>
<dbReference type="GO" id="GO:0046677">
    <property type="term" value="P:response to antibiotic"/>
    <property type="evidence" value="ECO:0007669"/>
    <property type="project" value="UniProtKB-UniRule"/>
</dbReference>
<dbReference type="GO" id="GO:0008360">
    <property type="term" value="P:regulation of cell shape"/>
    <property type="evidence" value="ECO:0007669"/>
    <property type="project" value="UniProtKB-KW"/>
</dbReference>
<proteinExistence type="inferred from homology"/>
<dbReference type="HAMAP" id="MF_01006">
    <property type="entry name" value="Undec_diphosphatase"/>
    <property type="match status" value="1"/>
</dbReference>
<comment type="similarity">
    <text evidence="2 14">Belongs to the UppP family.</text>
</comment>
<evidence type="ECO:0000313" key="16">
    <source>
        <dbReference type="Proteomes" id="UP000178187"/>
    </source>
</evidence>
<comment type="catalytic activity">
    <reaction evidence="13 14">
        <text>di-trans,octa-cis-undecaprenyl diphosphate + H2O = di-trans,octa-cis-undecaprenyl phosphate + phosphate + H(+)</text>
        <dbReference type="Rhea" id="RHEA:28094"/>
        <dbReference type="ChEBI" id="CHEBI:15377"/>
        <dbReference type="ChEBI" id="CHEBI:15378"/>
        <dbReference type="ChEBI" id="CHEBI:43474"/>
        <dbReference type="ChEBI" id="CHEBI:58405"/>
        <dbReference type="ChEBI" id="CHEBI:60392"/>
        <dbReference type="EC" id="3.6.1.27"/>
    </reaction>
</comment>
<dbReference type="GO" id="GO:0071555">
    <property type="term" value="P:cell wall organization"/>
    <property type="evidence" value="ECO:0007669"/>
    <property type="project" value="UniProtKB-KW"/>
</dbReference>
<feature type="transmembrane region" description="Helical" evidence="14">
    <location>
        <begin position="99"/>
        <end position="118"/>
    </location>
</feature>
<evidence type="ECO:0000256" key="13">
    <source>
        <dbReference type="ARBA" id="ARBA00047594"/>
    </source>
</evidence>
<organism evidence="15 16">
    <name type="scientific">Candidatus Danuiimicrobium aquiferis</name>
    <dbReference type="NCBI Taxonomy" id="1801832"/>
    <lineage>
        <taxon>Bacteria</taxon>
        <taxon>Pseudomonadati</taxon>
        <taxon>Candidatus Omnitrophota</taxon>
        <taxon>Candidatus Danuiimicrobium</taxon>
    </lineage>
</organism>
<evidence type="ECO:0000256" key="5">
    <source>
        <dbReference type="ARBA" id="ARBA00022475"/>
    </source>
</evidence>
<feature type="transmembrane region" description="Helical" evidence="14">
    <location>
        <begin position="234"/>
        <end position="251"/>
    </location>
</feature>
<keyword evidence="10 14" id="KW-0046">Antibiotic resistance</keyword>
<dbReference type="PANTHER" id="PTHR30622:SF2">
    <property type="entry name" value="UNDECAPRENYL-DIPHOSPHATASE"/>
    <property type="match status" value="1"/>
</dbReference>
<comment type="miscellaneous">
    <text evidence="14">Bacitracin is thought to be involved in the inhibition of peptidoglycan synthesis by sequestering undecaprenyl diphosphate, thereby reducing the pool of lipid carrier available.</text>
</comment>
<evidence type="ECO:0000256" key="10">
    <source>
        <dbReference type="ARBA" id="ARBA00023251"/>
    </source>
</evidence>
<keyword evidence="7 14" id="KW-0378">Hydrolase</keyword>
<feature type="transmembrane region" description="Helical" evidence="14">
    <location>
        <begin position="71"/>
        <end position="92"/>
    </location>
</feature>
<dbReference type="GO" id="GO:0050380">
    <property type="term" value="F:undecaprenyl-diphosphatase activity"/>
    <property type="evidence" value="ECO:0007669"/>
    <property type="project" value="UniProtKB-UniRule"/>
</dbReference>
<keyword evidence="6 14" id="KW-0812">Transmembrane</keyword>
<name>A0A1G1L1H5_9BACT</name>
<evidence type="ECO:0000256" key="11">
    <source>
        <dbReference type="ARBA" id="ARBA00032707"/>
    </source>
</evidence>
<dbReference type="GO" id="GO:0009252">
    <property type="term" value="P:peptidoglycan biosynthetic process"/>
    <property type="evidence" value="ECO:0007669"/>
    <property type="project" value="UniProtKB-KW"/>
</dbReference>
<comment type="subcellular location">
    <subcellularLocation>
        <location evidence="1 14">Cell membrane</location>
        <topology evidence="1 14">Multi-pass membrane protein</topology>
    </subcellularLocation>
</comment>
<dbReference type="Proteomes" id="UP000178187">
    <property type="component" value="Unassembled WGS sequence"/>
</dbReference>
<comment type="caution">
    <text evidence="15">The sequence shown here is derived from an EMBL/GenBank/DDBJ whole genome shotgun (WGS) entry which is preliminary data.</text>
</comment>
<keyword evidence="8 14" id="KW-1133">Transmembrane helix</keyword>
<protein>
    <recommendedName>
        <fullName evidence="4 14">Undecaprenyl-diphosphatase</fullName>
        <ecNumber evidence="3 14">3.6.1.27</ecNumber>
    </recommendedName>
    <alternativeName>
        <fullName evidence="12 14">Bacitracin resistance protein</fullName>
    </alternativeName>
    <alternativeName>
        <fullName evidence="11 14">Undecaprenyl pyrophosphate phosphatase</fullName>
    </alternativeName>
</protein>
<evidence type="ECO:0000256" key="1">
    <source>
        <dbReference type="ARBA" id="ARBA00004651"/>
    </source>
</evidence>
<accession>A0A1G1L1H5</accession>
<dbReference type="EMBL" id="MHFR01000017">
    <property type="protein sequence ID" value="OGW99010.1"/>
    <property type="molecule type" value="Genomic_DNA"/>
</dbReference>
<evidence type="ECO:0000256" key="4">
    <source>
        <dbReference type="ARBA" id="ARBA00021581"/>
    </source>
</evidence>
<evidence type="ECO:0000256" key="3">
    <source>
        <dbReference type="ARBA" id="ARBA00012374"/>
    </source>
</evidence>
<dbReference type="Pfam" id="PF02673">
    <property type="entry name" value="BacA"/>
    <property type="match status" value="1"/>
</dbReference>
<keyword evidence="14" id="KW-0133">Cell shape</keyword>
<keyword evidence="9 14" id="KW-0472">Membrane</keyword>
<comment type="function">
    <text evidence="14">Catalyzes the dephosphorylation of undecaprenyl diphosphate (UPP). Confers resistance to bacitracin.</text>
</comment>
<reference evidence="15 16" key="1">
    <citation type="journal article" date="2016" name="Nat. Commun.">
        <title>Thousands of microbial genomes shed light on interconnected biogeochemical processes in an aquifer system.</title>
        <authorList>
            <person name="Anantharaman K."/>
            <person name="Brown C.T."/>
            <person name="Hug L.A."/>
            <person name="Sharon I."/>
            <person name="Castelle C.J."/>
            <person name="Probst A.J."/>
            <person name="Thomas B.C."/>
            <person name="Singh A."/>
            <person name="Wilkins M.J."/>
            <person name="Karaoz U."/>
            <person name="Brodie E.L."/>
            <person name="Williams K.H."/>
            <person name="Hubbard S.S."/>
            <person name="Banfield J.F."/>
        </authorList>
    </citation>
    <scope>NUCLEOTIDE SEQUENCE [LARGE SCALE GENOMIC DNA]</scope>
</reference>
<evidence type="ECO:0000256" key="6">
    <source>
        <dbReference type="ARBA" id="ARBA00022692"/>
    </source>
</evidence>
<dbReference type="AlphaFoldDB" id="A0A1G1L1H5"/>
<evidence type="ECO:0000256" key="7">
    <source>
        <dbReference type="ARBA" id="ARBA00022801"/>
    </source>
</evidence>
<feature type="transmembrane region" description="Helical" evidence="14">
    <location>
        <begin position="202"/>
        <end position="222"/>
    </location>
</feature>
<dbReference type="InterPro" id="IPR003824">
    <property type="entry name" value="UppP"/>
</dbReference>
<dbReference type="EC" id="3.6.1.27" evidence="3 14"/>
<dbReference type="PANTHER" id="PTHR30622">
    <property type="entry name" value="UNDECAPRENYL-DIPHOSPHATASE"/>
    <property type="match status" value="1"/>
</dbReference>
<feature type="transmembrane region" description="Helical" evidence="14">
    <location>
        <begin position="175"/>
        <end position="196"/>
    </location>
</feature>
<keyword evidence="14" id="KW-0961">Cell wall biogenesis/degradation</keyword>
<keyword evidence="14" id="KW-0573">Peptidoglycan synthesis</keyword>
<evidence type="ECO:0000256" key="14">
    <source>
        <dbReference type="HAMAP-Rule" id="MF_01006"/>
    </source>
</evidence>
<feature type="transmembrane region" description="Helical" evidence="14">
    <location>
        <begin position="41"/>
        <end position="65"/>
    </location>
</feature>
<keyword evidence="5 14" id="KW-1003">Cell membrane</keyword>
<evidence type="ECO:0000256" key="2">
    <source>
        <dbReference type="ARBA" id="ARBA00010621"/>
    </source>
</evidence>
<evidence type="ECO:0000256" key="12">
    <source>
        <dbReference type="ARBA" id="ARBA00032932"/>
    </source>
</evidence>
<sequence>MTIIQAIILGIVQGLTEFLPVSSSAHLIIIQRFMELKGPILLVFDVVVHLGTLGAIVIFFAKAIFPLSKLGIRMFLLIVVASIPTALIGFGLKDWVESLFSTVRLVGFALLVNSMILWSTRWCKDRCSRELKSWLDALWIGIIQGIAVTPGISRSGSTISAALWRGIRAEDAFKFSFLIAIPAILGATVVVIPESIELMPQGVLPVMVTGFVSAFISGFIALRCLSRIVIKGQFHHFAWYTLVIGIIAIIFS</sequence>
<dbReference type="GO" id="GO:0005886">
    <property type="term" value="C:plasma membrane"/>
    <property type="evidence" value="ECO:0007669"/>
    <property type="project" value="UniProtKB-SubCell"/>
</dbReference>
<evidence type="ECO:0000256" key="8">
    <source>
        <dbReference type="ARBA" id="ARBA00022989"/>
    </source>
</evidence>
<evidence type="ECO:0000256" key="9">
    <source>
        <dbReference type="ARBA" id="ARBA00023136"/>
    </source>
</evidence>
<evidence type="ECO:0000313" key="15">
    <source>
        <dbReference type="EMBL" id="OGW99010.1"/>
    </source>
</evidence>